<dbReference type="AlphaFoldDB" id="B6JWW2"/>
<keyword evidence="4" id="KW-0694">RNA-binding</keyword>
<dbReference type="InterPro" id="IPR014001">
    <property type="entry name" value="Helicase_ATP-bd"/>
</dbReference>
<dbReference type="STRING" id="402676.B6JWW2"/>
<comment type="function">
    <text evidence="4">RNA helicase.</text>
</comment>
<dbReference type="GO" id="GO:0003723">
    <property type="term" value="F:RNA binding"/>
    <property type="evidence" value="ECO:0007669"/>
    <property type="project" value="UniProtKB-UniRule"/>
</dbReference>
<comment type="catalytic activity">
    <reaction evidence="4">
        <text>ATP + H2O = ADP + phosphate + H(+)</text>
        <dbReference type="Rhea" id="RHEA:13065"/>
        <dbReference type="ChEBI" id="CHEBI:15377"/>
        <dbReference type="ChEBI" id="CHEBI:15378"/>
        <dbReference type="ChEBI" id="CHEBI:30616"/>
        <dbReference type="ChEBI" id="CHEBI:43474"/>
        <dbReference type="ChEBI" id="CHEBI:456216"/>
        <dbReference type="EC" id="3.6.4.13"/>
    </reaction>
</comment>
<dbReference type="GO" id="GO:0016787">
    <property type="term" value="F:hydrolase activity"/>
    <property type="evidence" value="ECO:0007669"/>
    <property type="project" value="UniProtKB-KW"/>
</dbReference>
<dbReference type="SUPFAM" id="SSF52540">
    <property type="entry name" value="P-loop containing nucleoside triphosphate hydrolases"/>
    <property type="match status" value="1"/>
</dbReference>
<dbReference type="VEuPathDB" id="FungiDB:SJAG_00887"/>
<dbReference type="eggNOG" id="ENOG502S7UJ">
    <property type="taxonomic scope" value="Eukaryota"/>
</dbReference>
<dbReference type="Gene3D" id="3.40.50.300">
    <property type="entry name" value="P-loop containing nucleotide triphosphate hydrolases"/>
    <property type="match status" value="1"/>
</dbReference>
<evidence type="ECO:0000256" key="3">
    <source>
        <dbReference type="ARBA" id="ARBA00022840"/>
    </source>
</evidence>
<reference evidence="6 8" key="1">
    <citation type="journal article" date="2011" name="Science">
        <title>Comparative functional genomics of the fission yeasts.</title>
        <authorList>
            <person name="Rhind N."/>
            <person name="Chen Z."/>
            <person name="Yassour M."/>
            <person name="Thompson D.A."/>
            <person name="Haas B.J."/>
            <person name="Habib N."/>
            <person name="Wapinski I."/>
            <person name="Roy S."/>
            <person name="Lin M.F."/>
            <person name="Heiman D.I."/>
            <person name="Young S.K."/>
            <person name="Furuya K."/>
            <person name="Guo Y."/>
            <person name="Pidoux A."/>
            <person name="Chen H.M."/>
            <person name="Robbertse B."/>
            <person name="Goldberg J.M."/>
            <person name="Aoki K."/>
            <person name="Bayne E.H."/>
            <person name="Berlin A.M."/>
            <person name="Desjardins C.A."/>
            <person name="Dobbs E."/>
            <person name="Dukaj L."/>
            <person name="Fan L."/>
            <person name="FitzGerald M.G."/>
            <person name="French C."/>
            <person name="Gujja S."/>
            <person name="Hansen K."/>
            <person name="Keifenheim D."/>
            <person name="Levin J.Z."/>
            <person name="Mosher R.A."/>
            <person name="Mueller C.A."/>
            <person name="Pfiffner J."/>
            <person name="Priest M."/>
            <person name="Russ C."/>
            <person name="Smialowska A."/>
            <person name="Swoboda P."/>
            <person name="Sykes S.M."/>
            <person name="Vaughn M."/>
            <person name="Vengrova S."/>
            <person name="Yoder R."/>
            <person name="Zeng Q."/>
            <person name="Allshire R."/>
            <person name="Baulcombe D."/>
            <person name="Birren B.W."/>
            <person name="Brown W."/>
            <person name="Ekwall K."/>
            <person name="Kellis M."/>
            <person name="Leatherwood J."/>
            <person name="Levin H."/>
            <person name="Margalit H."/>
            <person name="Martienssen R."/>
            <person name="Nieduszynski C.A."/>
            <person name="Spatafora J.W."/>
            <person name="Friedman N."/>
            <person name="Dalgaard J.Z."/>
            <person name="Baumann P."/>
            <person name="Niki H."/>
            <person name="Regev A."/>
            <person name="Nusbaum C."/>
        </authorList>
    </citation>
    <scope>NUCLEOTIDE SEQUENCE [LARGE SCALE GENOMIC DNA]</scope>
    <source>
        <strain evidence="8">yFS275 / FY16936</strain>
    </source>
</reference>
<evidence type="ECO:0000256" key="1">
    <source>
        <dbReference type="ARBA" id="ARBA00022741"/>
    </source>
</evidence>
<evidence type="ECO:0000259" key="5">
    <source>
        <dbReference type="PROSITE" id="PS51192"/>
    </source>
</evidence>
<dbReference type="PROSITE" id="PS51192">
    <property type="entry name" value="HELICASE_ATP_BIND_1"/>
    <property type="match status" value="1"/>
</dbReference>
<dbReference type="EMBL" id="KE651166">
    <property type="protein sequence ID" value="EEB05863.1"/>
    <property type="molecule type" value="Genomic_DNA"/>
</dbReference>
<dbReference type="GeneID" id="7051979"/>
<dbReference type="JaponicusDB" id="SJAG_00887">
    <property type="gene designation" value="mrh5"/>
</dbReference>
<dbReference type="OMA" id="PCADYVG"/>
<dbReference type="Proteomes" id="UP000001744">
    <property type="component" value="Unassembled WGS sequence"/>
</dbReference>
<accession>B6JWW2</accession>
<evidence type="ECO:0000256" key="4">
    <source>
        <dbReference type="RuleBase" id="RU365068"/>
    </source>
</evidence>
<keyword evidence="3 4" id="KW-0067">ATP-binding</keyword>
<comment type="similarity">
    <text evidence="4">Belongs to the DEAD box helicase family.</text>
</comment>
<evidence type="ECO:0000313" key="7">
    <source>
        <dbReference type="JaponicusDB" id="SJAG_00887"/>
    </source>
</evidence>
<organism evidence="6 8">
    <name type="scientific">Schizosaccharomyces japonicus (strain yFS275 / FY16936)</name>
    <name type="common">Fission yeast</name>
    <dbReference type="NCBI Taxonomy" id="402676"/>
    <lineage>
        <taxon>Eukaryota</taxon>
        <taxon>Fungi</taxon>
        <taxon>Dikarya</taxon>
        <taxon>Ascomycota</taxon>
        <taxon>Taphrinomycotina</taxon>
        <taxon>Schizosaccharomycetes</taxon>
        <taxon>Schizosaccharomycetales</taxon>
        <taxon>Schizosaccharomycetaceae</taxon>
        <taxon>Schizosaccharomyces</taxon>
    </lineage>
</organism>
<dbReference type="GO" id="GO:0003724">
    <property type="term" value="F:RNA helicase activity"/>
    <property type="evidence" value="ECO:0007669"/>
    <property type="project" value="UniProtKB-EC"/>
</dbReference>
<protein>
    <recommendedName>
        <fullName evidence="4">ATP-dependent RNA helicase</fullName>
        <ecNumber evidence="4">3.6.4.13</ecNumber>
    </recommendedName>
</protein>
<keyword evidence="8" id="KW-1185">Reference proteome</keyword>
<dbReference type="InterPro" id="IPR011545">
    <property type="entry name" value="DEAD/DEAH_box_helicase_dom"/>
</dbReference>
<dbReference type="OrthoDB" id="9984275at2759"/>
<keyword evidence="4 6" id="KW-0347">Helicase</keyword>
<gene>
    <name evidence="7" type="primary">mrh5</name>
    <name evidence="6" type="ORF">SJAG_00887</name>
</gene>
<dbReference type="HOGENOM" id="CLU_467811_0_0_1"/>
<dbReference type="RefSeq" id="XP_002172156.1">
    <property type="nucleotide sequence ID" value="XM_002172120.1"/>
</dbReference>
<sequence>MILLQKCRFCLLESLVLSNYRRIQVEHYKTVVSQTIKLETGEPLRVAASPETEKWVRRFHPVGTPFQKLPLDHRIQANVKAHFPKVSRSNDIQEKIVSAITLGKTSFVVRSWNGSGKSFATLAAMLSIALSDQPKPAASYSATILYVVPSDSLVEQLYRWSQLLAGLNCPVYPLIRLPYGQWKHGKLQQARVVIASVDSLAEWLSSAKIEYISFLQGLKRVVLDESDQIIEGFAAPYQNRRAGPVMGIENSPKFRKLFFFWDKFYTRTEQRIRSDLNAIPQFVLLSATNTSSIANAFGLFSKHLLGCIGLDQGKHWWDWGLRMWNNIEHISLRLSGEDTKPKIRDVQFQVAKSLNSYEKAGSAPVTIHELDTVLKLYTNALLLIVRKEHKQVPTFMGDLLVLLPEQANIVEYVEQNAALYEQNSLLLRRLDTFNLKKKEERRAHQIAYVGKLTDIFGLSLFGLTHVFQLWNTFSAVVYQHVAGRVGSFGKKGKVISFFAPAYTNSADIEAHGYARMISLVYQKLAVIPKRYMKYSKPPKLDVQDKREI</sequence>
<proteinExistence type="inferred from homology"/>
<dbReference type="GO" id="GO:0005524">
    <property type="term" value="F:ATP binding"/>
    <property type="evidence" value="ECO:0007669"/>
    <property type="project" value="UniProtKB-UniRule"/>
</dbReference>
<name>B6JWW2_SCHJY</name>
<evidence type="ECO:0000313" key="8">
    <source>
        <dbReference type="Proteomes" id="UP000001744"/>
    </source>
</evidence>
<dbReference type="EC" id="3.6.4.13" evidence="4"/>
<dbReference type="InterPro" id="IPR027417">
    <property type="entry name" value="P-loop_NTPase"/>
</dbReference>
<evidence type="ECO:0000313" key="6">
    <source>
        <dbReference type="EMBL" id="EEB05863.1"/>
    </source>
</evidence>
<evidence type="ECO:0000256" key="2">
    <source>
        <dbReference type="ARBA" id="ARBA00022801"/>
    </source>
</evidence>
<dbReference type="Pfam" id="PF00270">
    <property type="entry name" value="DEAD"/>
    <property type="match status" value="1"/>
</dbReference>
<keyword evidence="2 4" id="KW-0378">Hydrolase</keyword>
<comment type="domain">
    <text evidence="4">The Q motif is unique to and characteristic of the DEAD box family of RNA helicases and controls ATP binding and hydrolysis.</text>
</comment>
<keyword evidence="1 4" id="KW-0547">Nucleotide-binding</keyword>
<dbReference type="PANTHER" id="PTHR24031">
    <property type="entry name" value="RNA HELICASE"/>
    <property type="match status" value="1"/>
</dbReference>
<dbReference type="SMART" id="SM00487">
    <property type="entry name" value="DEXDc"/>
    <property type="match status" value="1"/>
</dbReference>
<feature type="domain" description="Helicase ATP-binding" evidence="5">
    <location>
        <begin position="98"/>
        <end position="307"/>
    </location>
</feature>